<protein>
    <submittedName>
        <fullName evidence="1">NADH:ubiquinone oxidoreductase subunit NDUFA12</fullName>
    </submittedName>
</protein>
<dbReference type="Proteomes" id="UP000516369">
    <property type="component" value="Chromosome"/>
</dbReference>
<keyword evidence="2" id="KW-1185">Reference proteome</keyword>
<dbReference type="Pfam" id="PF05071">
    <property type="entry name" value="NDUFA12"/>
    <property type="match status" value="1"/>
</dbReference>
<evidence type="ECO:0000313" key="2">
    <source>
        <dbReference type="Proteomes" id="UP000516369"/>
    </source>
</evidence>
<dbReference type="KEGG" id="dvn:HQ394_01465"/>
<organism evidence="1 2">
    <name type="scientific">Defluviicoccus vanus</name>
    <dbReference type="NCBI Taxonomy" id="111831"/>
    <lineage>
        <taxon>Bacteria</taxon>
        <taxon>Pseudomonadati</taxon>
        <taxon>Pseudomonadota</taxon>
        <taxon>Alphaproteobacteria</taxon>
        <taxon>Rhodospirillales</taxon>
        <taxon>Rhodospirillaceae</taxon>
        <taxon>Defluviicoccus</taxon>
    </lineage>
</organism>
<dbReference type="PANTHER" id="PTHR12910">
    <property type="entry name" value="NADH-UBIQUINONE OXIDOREDUCTASE SUBUNIT B17.2"/>
    <property type="match status" value="1"/>
</dbReference>
<dbReference type="GO" id="GO:0006979">
    <property type="term" value="P:response to oxidative stress"/>
    <property type="evidence" value="ECO:0007669"/>
    <property type="project" value="TreeGrafter"/>
</dbReference>
<evidence type="ECO:0000313" key="1">
    <source>
        <dbReference type="EMBL" id="QNT68270.1"/>
    </source>
</evidence>
<dbReference type="EMBL" id="CP053923">
    <property type="protein sequence ID" value="QNT68270.1"/>
    <property type="molecule type" value="Genomic_DNA"/>
</dbReference>
<dbReference type="RefSeq" id="WP_190261715.1">
    <property type="nucleotide sequence ID" value="NZ_CP053923.1"/>
</dbReference>
<dbReference type="GO" id="GO:0045271">
    <property type="term" value="C:respiratory chain complex I"/>
    <property type="evidence" value="ECO:0007669"/>
    <property type="project" value="InterPro"/>
</dbReference>
<dbReference type="PANTHER" id="PTHR12910:SF2">
    <property type="entry name" value="NADH DEHYDROGENASE [UBIQUINONE] 1 ALPHA SUBCOMPLEX SUBUNIT 12"/>
    <property type="match status" value="1"/>
</dbReference>
<dbReference type="InterPro" id="IPR007763">
    <property type="entry name" value="NDUFA12"/>
</dbReference>
<name>A0A7H1MXT4_9PROT</name>
<dbReference type="AlphaFoldDB" id="A0A7H1MXT4"/>
<dbReference type="NCBIfam" id="NF006040">
    <property type="entry name" value="PRK08183.1"/>
    <property type="match status" value="1"/>
</dbReference>
<gene>
    <name evidence="1" type="ORF">HQ394_01465</name>
</gene>
<keyword evidence="1" id="KW-0830">Ubiquinone</keyword>
<reference evidence="1 2" key="1">
    <citation type="submission" date="2020-05" db="EMBL/GenBank/DDBJ databases">
        <title>Complete closed genome sequence of Defluviicoccus vanus.</title>
        <authorList>
            <person name="Bessarab I."/>
            <person name="Arumugam K."/>
            <person name="Maszenan A.M."/>
            <person name="Seviour R.J."/>
            <person name="Williams R.B."/>
        </authorList>
    </citation>
    <scope>NUCLEOTIDE SEQUENCE [LARGE SCALE GENOMIC DNA]</scope>
    <source>
        <strain evidence="1 2">Ben 114</strain>
    </source>
</reference>
<sequence length="119" mass="14002">MIDVGTWLYTKLFGEHVGDDAFGNRYYRNRRAPRYGRERRWVIFNGRVEASKVPPEWHAWLHHMTATPLVEQAKQARPWQKQHMPNLSGTPYAYWPQGYDLRGGQRAPSTGDYEPWTPS</sequence>
<accession>A0A7H1MXT4</accession>
<proteinExistence type="predicted"/>